<evidence type="ECO:0008006" key="4">
    <source>
        <dbReference type="Google" id="ProtNLM"/>
    </source>
</evidence>
<organism evidence="2 3">
    <name type="scientific">Neptunomonas japonica JAMM 1380</name>
    <dbReference type="NCBI Taxonomy" id="1441457"/>
    <lineage>
        <taxon>Bacteria</taxon>
        <taxon>Pseudomonadati</taxon>
        <taxon>Pseudomonadota</taxon>
        <taxon>Gammaproteobacteria</taxon>
        <taxon>Oceanospirillales</taxon>
        <taxon>Oceanospirillaceae</taxon>
        <taxon>Neptunomonas</taxon>
    </lineage>
</organism>
<dbReference type="AlphaFoldDB" id="A0A7R6SU68"/>
<feature type="chain" id="PRO_5032349876" description="Metallopeptidase DUF4344" evidence="1">
    <location>
        <begin position="23"/>
        <end position="260"/>
    </location>
</feature>
<keyword evidence="3" id="KW-1185">Reference proteome</keyword>
<evidence type="ECO:0000313" key="3">
    <source>
        <dbReference type="Proteomes" id="UP000595332"/>
    </source>
</evidence>
<keyword evidence="1" id="KW-0732">Signal</keyword>
<sequence>MRAAYKIVLLLSSILAVSLAHAQSQVSIIYQAPVDKIEIRIEQQLKASSEIPETLDLINDTFRLEAPLQIIFGGKDGPLFDGDSLQILIPYSFIKKVESRFITAKYDDSGRSIAAATMDAVMHTLFHELAHALIFMHELPIVGKEEDAADSLASVLLIEFFNEGQEIAISAADLFDFESTDSETFEEDDFWDEHSLDVQRYYSTLCHVYGSNPEKYAHIAEDADFSEGRAELCIEEYNSLSHSWFTLLAPYIYDENVSQK</sequence>
<dbReference type="KEGG" id="njp:NEJAP_0047"/>
<reference evidence="2 3" key="1">
    <citation type="journal article" date="2008" name="Int. J. Syst. Evol. Microbiol.">
        <title>Neptunomonas japonica sp. nov., an Osedax japonicus symbiont-like bacterium isolated from sediment adjacent to sperm whale carcasses off Kagoshima, Japan.</title>
        <authorList>
            <person name="Miyazaki M."/>
            <person name="Nogi Y."/>
            <person name="Fujiwara Y."/>
            <person name="Kawato M."/>
            <person name="Kubokawa K."/>
            <person name="Horikoshi K."/>
        </authorList>
    </citation>
    <scope>NUCLEOTIDE SEQUENCE [LARGE SCALE GENOMIC DNA]</scope>
    <source>
        <strain evidence="2 3">JAMM 1380</strain>
    </source>
</reference>
<dbReference type="InterPro" id="IPR025644">
    <property type="entry name" value="DUF4344"/>
</dbReference>
<dbReference type="RefSeq" id="WP_201348748.1">
    <property type="nucleotide sequence ID" value="NZ_AP014546.1"/>
</dbReference>
<gene>
    <name evidence="2" type="ORF">NEJAP_0047</name>
</gene>
<accession>A0A7R6SU68</accession>
<protein>
    <recommendedName>
        <fullName evidence="4">Metallopeptidase DUF4344</fullName>
    </recommendedName>
</protein>
<dbReference type="EMBL" id="AP014546">
    <property type="protein sequence ID" value="BBB28006.1"/>
    <property type="molecule type" value="Genomic_DNA"/>
</dbReference>
<evidence type="ECO:0000313" key="2">
    <source>
        <dbReference type="EMBL" id="BBB28006.1"/>
    </source>
</evidence>
<proteinExistence type="predicted"/>
<evidence type="ECO:0000256" key="1">
    <source>
        <dbReference type="SAM" id="SignalP"/>
    </source>
</evidence>
<dbReference type="Proteomes" id="UP000595332">
    <property type="component" value="Chromosome"/>
</dbReference>
<dbReference type="Pfam" id="PF14247">
    <property type="entry name" value="DUF4344"/>
    <property type="match status" value="1"/>
</dbReference>
<feature type="signal peptide" evidence="1">
    <location>
        <begin position="1"/>
        <end position="22"/>
    </location>
</feature>
<name>A0A7R6SU68_9GAMM</name>